<reference evidence="2" key="1">
    <citation type="submission" date="2022-12" db="EMBL/GenBank/DDBJ databases">
        <authorList>
            <person name="Petersen C."/>
        </authorList>
    </citation>
    <scope>NUCLEOTIDE SEQUENCE</scope>
    <source>
        <strain evidence="2">IBT 21472</strain>
    </source>
</reference>
<sequence length="292" mass="34111">MKSQIALPRVKPKKVKRRMATIYDVIARRVGPHGFLKKARASKYRDTTSSTQKCIAPMDHLFKRPVHWNNKVKGEPYLKTDKLPPDNPMDRKMKYPRNRFPDNDLLTAMHAYAADKYILGHERGRKNRNFVSFNESALLAFGILIEELSRSAVGPSGDIPMLRPSVPEAEENRKIDALEWWWRGNKRRKDQKFVRENYRVEYNGNRVRFVRTRKRKSKSQPEEEVKDEGTDAKPEDTDGHSVQDERSTSIPRRPRPLKRRRSTSRSQSVSRSRAGSKKRRVELSSEFVHDSD</sequence>
<proteinExistence type="predicted"/>
<feature type="compositionally biased region" description="Basic and acidic residues" evidence="1">
    <location>
        <begin position="281"/>
        <end position="292"/>
    </location>
</feature>
<feature type="region of interest" description="Disordered" evidence="1">
    <location>
        <begin position="211"/>
        <end position="292"/>
    </location>
</feature>
<protein>
    <submittedName>
        <fullName evidence="2">Uncharacterized protein</fullName>
    </submittedName>
</protein>
<feature type="compositionally biased region" description="Basic residues" evidence="1">
    <location>
        <begin position="252"/>
        <end position="263"/>
    </location>
</feature>
<comment type="caution">
    <text evidence="2">The sequence shown here is derived from an EMBL/GenBank/DDBJ whole genome shotgun (WGS) entry which is preliminary data.</text>
</comment>
<dbReference type="InterPro" id="IPR022793">
    <property type="entry name" value="Rrn10"/>
</dbReference>
<evidence type="ECO:0000256" key="1">
    <source>
        <dbReference type="SAM" id="MobiDB-lite"/>
    </source>
</evidence>
<reference evidence="2" key="2">
    <citation type="journal article" date="2023" name="IMA Fungus">
        <title>Comparative genomic study of the Penicillium genus elucidates a diverse pangenome and 15 lateral gene transfer events.</title>
        <authorList>
            <person name="Petersen C."/>
            <person name="Sorensen T."/>
            <person name="Nielsen M.R."/>
            <person name="Sondergaard T.E."/>
            <person name="Sorensen J.L."/>
            <person name="Fitzpatrick D.A."/>
            <person name="Frisvad J.C."/>
            <person name="Nielsen K.L."/>
        </authorList>
    </citation>
    <scope>NUCLEOTIDE SEQUENCE</scope>
    <source>
        <strain evidence="2">IBT 21472</strain>
    </source>
</reference>
<organism evidence="2 3">
    <name type="scientific">Penicillium atrosanguineum</name>
    <dbReference type="NCBI Taxonomy" id="1132637"/>
    <lineage>
        <taxon>Eukaryota</taxon>
        <taxon>Fungi</taxon>
        <taxon>Dikarya</taxon>
        <taxon>Ascomycota</taxon>
        <taxon>Pezizomycotina</taxon>
        <taxon>Eurotiomycetes</taxon>
        <taxon>Eurotiomycetidae</taxon>
        <taxon>Eurotiales</taxon>
        <taxon>Aspergillaceae</taxon>
        <taxon>Penicillium</taxon>
    </lineage>
</organism>
<evidence type="ECO:0000313" key="2">
    <source>
        <dbReference type="EMBL" id="KAJ5311717.1"/>
    </source>
</evidence>
<dbReference type="PANTHER" id="PTHR28054:SF1">
    <property type="entry name" value="RNA POLYMERASE I-SPECIFIC TRANSCRIPTION INITIATION FACTOR RRN10"/>
    <property type="match status" value="1"/>
</dbReference>
<dbReference type="AlphaFoldDB" id="A0A9W9PUM5"/>
<keyword evidence="3" id="KW-1185">Reference proteome</keyword>
<dbReference type="GO" id="GO:0006360">
    <property type="term" value="P:transcription by RNA polymerase I"/>
    <property type="evidence" value="ECO:0007669"/>
    <property type="project" value="InterPro"/>
</dbReference>
<dbReference type="EMBL" id="JAPZBO010000007">
    <property type="protein sequence ID" value="KAJ5311717.1"/>
    <property type="molecule type" value="Genomic_DNA"/>
</dbReference>
<feature type="compositionally biased region" description="Low complexity" evidence="1">
    <location>
        <begin position="264"/>
        <end position="273"/>
    </location>
</feature>
<name>A0A9W9PUM5_9EURO</name>
<feature type="region of interest" description="Disordered" evidence="1">
    <location>
        <begin position="77"/>
        <end position="97"/>
    </location>
</feature>
<evidence type="ECO:0000313" key="3">
    <source>
        <dbReference type="Proteomes" id="UP001147746"/>
    </source>
</evidence>
<accession>A0A9W9PUM5</accession>
<feature type="compositionally biased region" description="Basic and acidic residues" evidence="1">
    <location>
        <begin position="77"/>
        <end position="93"/>
    </location>
</feature>
<dbReference type="PANTHER" id="PTHR28054">
    <property type="entry name" value="RNA POLYMERASE I-SPECIFIC TRANSCRIPTION INITIATION FACTOR RRN10"/>
    <property type="match status" value="1"/>
</dbReference>
<feature type="compositionally biased region" description="Basic and acidic residues" evidence="1">
    <location>
        <begin position="219"/>
        <end position="247"/>
    </location>
</feature>
<gene>
    <name evidence="2" type="ORF">N7476_007577</name>
</gene>
<dbReference type="Proteomes" id="UP001147746">
    <property type="component" value="Unassembled WGS sequence"/>
</dbReference>